<sequence length="160" mass="19054">MFVFMTLVVSCDSTEKPLNPKEKEQIKAEVISSIEKHVDDIISRDYNKVMRFYVKDDYVLYGDGTYWGDYATIDSIWKTWLPKWKLITKWKMKNHKVHVYSRNAAVDFVEWEHERIEENGDTTRAYGFWVWEMQRFPDGWKSTSAAVDHRYTAGPNVKNK</sequence>
<dbReference type="Gene3D" id="3.10.450.50">
    <property type="match status" value="1"/>
</dbReference>
<protein>
    <recommendedName>
        <fullName evidence="3">SnoaL-like domain-containing protein</fullName>
    </recommendedName>
</protein>
<keyword evidence="2" id="KW-1185">Reference proteome</keyword>
<evidence type="ECO:0000313" key="1">
    <source>
        <dbReference type="EMBL" id="GAA4457112.1"/>
    </source>
</evidence>
<reference evidence="2" key="1">
    <citation type="journal article" date="2019" name="Int. J. Syst. Evol. Microbiol.">
        <title>The Global Catalogue of Microorganisms (GCM) 10K type strain sequencing project: providing services to taxonomists for standard genome sequencing and annotation.</title>
        <authorList>
            <consortium name="The Broad Institute Genomics Platform"/>
            <consortium name="The Broad Institute Genome Sequencing Center for Infectious Disease"/>
            <person name="Wu L."/>
            <person name="Ma J."/>
        </authorList>
    </citation>
    <scope>NUCLEOTIDE SEQUENCE [LARGE SCALE GENOMIC DNA]</scope>
    <source>
        <strain evidence="2">JCM 17927</strain>
    </source>
</reference>
<organism evidence="1 2">
    <name type="scientific">Nibrella saemangeumensis</name>
    <dbReference type="NCBI Taxonomy" id="1084526"/>
    <lineage>
        <taxon>Bacteria</taxon>
        <taxon>Pseudomonadati</taxon>
        <taxon>Bacteroidota</taxon>
        <taxon>Cytophagia</taxon>
        <taxon>Cytophagales</taxon>
        <taxon>Spirosomataceae</taxon>
        <taxon>Nibrella</taxon>
    </lineage>
</organism>
<evidence type="ECO:0008006" key="3">
    <source>
        <dbReference type="Google" id="ProtNLM"/>
    </source>
</evidence>
<proteinExistence type="predicted"/>
<comment type="caution">
    <text evidence="1">The sequence shown here is derived from an EMBL/GenBank/DDBJ whole genome shotgun (WGS) entry which is preliminary data.</text>
</comment>
<gene>
    <name evidence="1" type="ORF">GCM10023189_27330</name>
</gene>
<dbReference type="InterPro" id="IPR032710">
    <property type="entry name" value="NTF2-like_dom_sf"/>
</dbReference>
<dbReference type="Proteomes" id="UP001501175">
    <property type="component" value="Unassembled WGS sequence"/>
</dbReference>
<dbReference type="SUPFAM" id="SSF54427">
    <property type="entry name" value="NTF2-like"/>
    <property type="match status" value="1"/>
</dbReference>
<evidence type="ECO:0000313" key="2">
    <source>
        <dbReference type="Proteomes" id="UP001501175"/>
    </source>
</evidence>
<accession>A0ABP8MXR4</accession>
<name>A0ABP8MXR4_9BACT</name>
<dbReference type="EMBL" id="BAABHD010000029">
    <property type="protein sequence ID" value="GAA4457112.1"/>
    <property type="molecule type" value="Genomic_DNA"/>
</dbReference>